<protein>
    <submittedName>
        <fullName evidence="1">(pine wood nematode) hypothetical protein</fullName>
    </submittedName>
</protein>
<reference evidence="1" key="1">
    <citation type="submission" date="2020-09" db="EMBL/GenBank/DDBJ databases">
        <authorList>
            <person name="Kikuchi T."/>
        </authorList>
    </citation>
    <scope>NUCLEOTIDE SEQUENCE</scope>
    <source>
        <strain evidence="1">Ka4C1</strain>
    </source>
</reference>
<organism evidence="1 2">
    <name type="scientific">Bursaphelenchus xylophilus</name>
    <name type="common">Pinewood nematode worm</name>
    <name type="synonym">Aphelenchoides xylophilus</name>
    <dbReference type="NCBI Taxonomy" id="6326"/>
    <lineage>
        <taxon>Eukaryota</taxon>
        <taxon>Metazoa</taxon>
        <taxon>Ecdysozoa</taxon>
        <taxon>Nematoda</taxon>
        <taxon>Chromadorea</taxon>
        <taxon>Rhabditida</taxon>
        <taxon>Tylenchina</taxon>
        <taxon>Tylenchomorpha</taxon>
        <taxon>Aphelenchoidea</taxon>
        <taxon>Aphelenchoididae</taxon>
        <taxon>Bursaphelenchus</taxon>
    </lineage>
</organism>
<evidence type="ECO:0000313" key="2">
    <source>
        <dbReference type="Proteomes" id="UP000659654"/>
    </source>
</evidence>
<keyword evidence="2" id="KW-1185">Reference proteome</keyword>
<dbReference type="Proteomes" id="UP000582659">
    <property type="component" value="Unassembled WGS sequence"/>
</dbReference>
<evidence type="ECO:0000313" key="1">
    <source>
        <dbReference type="EMBL" id="CAD5232633.1"/>
    </source>
</evidence>
<comment type="caution">
    <text evidence="1">The sequence shown here is derived from an EMBL/GenBank/DDBJ whole genome shotgun (WGS) entry which is preliminary data.</text>
</comment>
<gene>
    <name evidence="1" type="ORF">BXYJ_LOCUS12724</name>
</gene>
<dbReference type="EMBL" id="CAJFDI010000005">
    <property type="protein sequence ID" value="CAD5232633.1"/>
    <property type="molecule type" value="Genomic_DNA"/>
</dbReference>
<name>A0A811LX11_BURXY</name>
<proteinExistence type="predicted"/>
<dbReference type="Proteomes" id="UP000659654">
    <property type="component" value="Unassembled WGS sequence"/>
</dbReference>
<accession>A0A811LX11</accession>
<sequence>MEVISSSIEEQLHPNEGTTCNLKHNAAGVKVVVKTVYAKRNMPNWWTMSAKAVSAMKVLHVDRSELKKGLHK</sequence>
<dbReference type="EMBL" id="CAJFCV020000005">
    <property type="protein sequence ID" value="CAG9125336.1"/>
    <property type="molecule type" value="Genomic_DNA"/>
</dbReference>
<dbReference type="AlphaFoldDB" id="A0A811LX11"/>